<evidence type="ECO:0000259" key="4">
    <source>
        <dbReference type="PROSITE" id="PS01124"/>
    </source>
</evidence>
<dbReference type="InterPro" id="IPR014710">
    <property type="entry name" value="RmlC-like_jellyroll"/>
</dbReference>
<dbReference type="OrthoDB" id="792101at2"/>
<gene>
    <name evidence="5" type="ORF">DR864_15435</name>
</gene>
<evidence type="ECO:0000313" key="5">
    <source>
        <dbReference type="EMBL" id="AXE19043.1"/>
    </source>
</evidence>
<dbReference type="SUPFAM" id="SSF51182">
    <property type="entry name" value="RmlC-like cupins"/>
    <property type="match status" value="1"/>
</dbReference>
<dbReference type="Gene3D" id="2.60.120.10">
    <property type="entry name" value="Jelly Rolls"/>
    <property type="match status" value="1"/>
</dbReference>
<dbReference type="InterPro" id="IPR018062">
    <property type="entry name" value="HTH_AraC-typ_CS"/>
</dbReference>
<dbReference type="GO" id="GO:0043565">
    <property type="term" value="F:sequence-specific DNA binding"/>
    <property type="evidence" value="ECO:0007669"/>
    <property type="project" value="InterPro"/>
</dbReference>
<dbReference type="PANTHER" id="PTHR43280">
    <property type="entry name" value="ARAC-FAMILY TRANSCRIPTIONAL REGULATOR"/>
    <property type="match status" value="1"/>
</dbReference>
<dbReference type="EMBL" id="CP030850">
    <property type="protein sequence ID" value="AXE19043.1"/>
    <property type="molecule type" value="Genomic_DNA"/>
</dbReference>
<dbReference type="Proteomes" id="UP000251993">
    <property type="component" value="Chromosome"/>
</dbReference>
<dbReference type="Pfam" id="PF07883">
    <property type="entry name" value="Cupin_2"/>
    <property type="match status" value="1"/>
</dbReference>
<dbReference type="InterPro" id="IPR018060">
    <property type="entry name" value="HTH_AraC"/>
</dbReference>
<sequence length="291" mass="33737">MRIPVRKELQLPSASFTTIELQEAHFDPNWHFHPHYQLFTVLEGTGTRFIGDDIRHFEAGDTVFLGPNIPHLWRSDRAYFEGNLELKTHGIVAYFTEDFLGEGFFDKPEMHVLKQLLEKGQRGLDITGSARQMVRENLKKIASNQGFETILELLTTLHHLANSSEVVYITSVGYVNTHKVSETERMQRVYEYVMKHFKEEIRLNEVAALANMTEAAFCRYFKSRTNKTFSDFVSEIRIGHACKLLVQEKYSVTQICYESGFNTVSNFNRQFKNQTGKSPLQYQKVYMRGGE</sequence>
<dbReference type="SMART" id="SM00342">
    <property type="entry name" value="HTH_ARAC"/>
    <property type="match status" value="1"/>
</dbReference>
<dbReference type="InterPro" id="IPR011051">
    <property type="entry name" value="RmlC_Cupin_sf"/>
</dbReference>
<dbReference type="AlphaFoldDB" id="A0A344TK72"/>
<reference evidence="5 6" key="1">
    <citation type="submission" date="2018-07" db="EMBL/GenBank/DDBJ databases">
        <title>Genome sequencing of Runella.</title>
        <authorList>
            <person name="Baek M.-G."/>
            <person name="Yi H."/>
        </authorList>
    </citation>
    <scope>NUCLEOTIDE SEQUENCE [LARGE SCALE GENOMIC DNA]</scope>
    <source>
        <strain evidence="5 6">HYN0085</strain>
    </source>
</reference>
<feature type="domain" description="HTH araC/xylS-type" evidence="4">
    <location>
        <begin position="187"/>
        <end position="285"/>
    </location>
</feature>
<proteinExistence type="predicted"/>
<organism evidence="5 6">
    <name type="scientific">Runella rosea</name>
    <dbReference type="NCBI Taxonomy" id="2259595"/>
    <lineage>
        <taxon>Bacteria</taxon>
        <taxon>Pseudomonadati</taxon>
        <taxon>Bacteroidota</taxon>
        <taxon>Cytophagia</taxon>
        <taxon>Cytophagales</taxon>
        <taxon>Spirosomataceae</taxon>
        <taxon>Runella</taxon>
    </lineage>
</organism>
<dbReference type="Pfam" id="PF12833">
    <property type="entry name" value="HTH_18"/>
    <property type="match status" value="1"/>
</dbReference>
<protein>
    <submittedName>
        <fullName evidence="5">AraC family transcriptional regulator</fullName>
    </submittedName>
</protein>
<dbReference type="RefSeq" id="WP_114067823.1">
    <property type="nucleotide sequence ID" value="NZ_CP030850.1"/>
</dbReference>
<evidence type="ECO:0000256" key="3">
    <source>
        <dbReference type="ARBA" id="ARBA00023163"/>
    </source>
</evidence>
<dbReference type="InterPro" id="IPR009057">
    <property type="entry name" value="Homeodomain-like_sf"/>
</dbReference>
<evidence type="ECO:0000256" key="1">
    <source>
        <dbReference type="ARBA" id="ARBA00023015"/>
    </source>
</evidence>
<evidence type="ECO:0000256" key="2">
    <source>
        <dbReference type="ARBA" id="ARBA00023125"/>
    </source>
</evidence>
<dbReference type="KEGG" id="run:DR864_15435"/>
<keyword evidence="2" id="KW-0238">DNA-binding</keyword>
<dbReference type="PROSITE" id="PS01124">
    <property type="entry name" value="HTH_ARAC_FAMILY_2"/>
    <property type="match status" value="1"/>
</dbReference>
<dbReference type="GO" id="GO:0003700">
    <property type="term" value="F:DNA-binding transcription factor activity"/>
    <property type="evidence" value="ECO:0007669"/>
    <property type="project" value="InterPro"/>
</dbReference>
<dbReference type="PROSITE" id="PS00041">
    <property type="entry name" value="HTH_ARAC_FAMILY_1"/>
    <property type="match status" value="1"/>
</dbReference>
<keyword evidence="1" id="KW-0805">Transcription regulation</keyword>
<keyword evidence="3" id="KW-0804">Transcription</keyword>
<dbReference type="Gene3D" id="1.10.10.60">
    <property type="entry name" value="Homeodomain-like"/>
    <property type="match status" value="2"/>
</dbReference>
<dbReference type="InterPro" id="IPR013096">
    <property type="entry name" value="Cupin_2"/>
</dbReference>
<evidence type="ECO:0000313" key="6">
    <source>
        <dbReference type="Proteomes" id="UP000251993"/>
    </source>
</evidence>
<dbReference type="SUPFAM" id="SSF46689">
    <property type="entry name" value="Homeodomain-like"/>
    <property type="match status" value="2"/>
</dbReference>
<keyword evidence="6" id="KW-1185">Reference proteome</keyword>
<accession>A0A344TK72</accession>
<name>A0A344TK72_9BACT</name>
<dbReference type="PANTHER" id="PTHR43280:SF27">
    <property type="entry name" value="TRANSCRIPTIONAL REGULATOR MTLR"/>
    <property type="match status" value="1"/>
</dbReference>